<dbReference type="Proteomes" id="UP000215563">
    <property type="component" value="Unassembled WGS sequence"/>
</dbReference>
<dbReference type="InterPro" id="IPR037883">
    <property type="entry name" value="Knr4/Smi1-like_sf"/>
</dbReference>
<sequence length="191" mass="21773">MSSQSAVDRIVQLVDWQGEFQPARDWSVVERQLRTALPSDYKALLSIFPSGMYRDTVWVTNPTQGKDYWQKFQDYIRETLEAFADEDLEYLEGTAYRVFPEPNGLLPWGHDGAGGIFCWIARGDSPDDWPTAYYSPGDYEWTEHPGGAADLLADVLTSQGTDNILRWDLTDKPAIFRVHSIYTAEGWVPVE</sequence>
<dbReference type="Pfam" id="PF14568">
    <property type="entry name" value="SUKH_6"/>
    <property type="match status" value="1"/>
</dbReference>
<keyword evidence="2" id="KW-1185">Reference proteome</keyword>
<reference evidence="1 2" key="1">
    <citation type="submission" date="2017-07" db="EMBL/GenBank/DDBJ databases">
        <title>Amycolatopsis alba DSM 44262 Genome sequencing and assembly.</title>
        <authorList>
            <person name="Kaur N."/>
            <person name="Mayilraj S."/>
        </authorList>
    </citation>
    <scope>NUCLEOTIDE SEQUENCE [LARGE SCALE GENOMIC DNA]</scope>
    <source>
        <strain evidence="1 2">DSM 44262</strain>
    </source>
</reference>
<dbReference type="EMBL" id="NMQU01000112">
    <property type="protein sequence ID" value="OXM44786.1"/>
    <property type="molecule type" value="Genomic_DNA"/>
</dbReference>
<gene>
    <name evidence="1" type="ORF">CFP75_33220</name>
</gene>
<evidence type="ECO:0008006" key="3">
    <source>
        <dbReference type="Google" id="ProtNLM"/>
    </source>
</evidence>
<organism evidence="1 2">
    <name type="scientific">Amycolatopsis alba DSM 44262</name>
    <dbReference type="NCBI Taxonomy" id="1125972"/>
    <lineage>
        <taxon>Bacteria</taxon>
        <taxon>Bacillati</taxon>
        <taxon>Actinomycetota</taxon>
        <taxon>Actinomycetes</taxon>
        <taxon>Pseudonocardiales</taxon>
        <taxon>Pseudonocardiaceae</taxon>
        <taxon>Amycolatopsis</taxon>
    </lineage>
</organism>
<dbReference type="OrthoDB" id="3637520at2"/>
<dbReference type="AlphaFoldDB" id="A0A229RDR3"/>
<evidence type="ECO:0000313" key="1">
    <source>
        <dbReference type="EMBL" id="OXM44786.1"/>
    </source>
</evidence>
<proteinExistence type="predicted"/>
<dbReference type="SUPFAM" id="SSF160631">
    <property type="entry name" value="SMI1/KNR4-like"/>
    <property type="match status" value="1"/>
</dbReference>
<evidence type="ECO:0000313" key="2">
    <source>
        <dbReference type="Proteomes" id="UP000215563"/>
    </source>
</evidence>
<accession>A0A229RDR3</accession>
<name>A0A229RDR3_AMYAL</name>
<protein>
    <recommendedName>
        <fullName evidence="3">SMI1/KNR4 family protein</fullName>
    </recommendedName>
</protein>
<comment type="caution">
    <text evidence="1">The sequence shown here is derived from an EMBL/GenBank/DDBJ whole genome shotgun (WGS) entry which is preliminary data.</text>
</comment>
<dbReference type="Gene3D" id="3.40.1580.10">
    <property type="entry name" value="SMI1/KNR4-like"/>
    <property type="match status" value="1"/>
</dbReference>